<evidence type="ECO:0000313" key="2">
    <source>
        <dbReference type="EMBL" id="GGW46878.1"/>
    </source>
</evidence>
<dbReference type="PANTHER" id="PTHR37936:SF3">
    <property type="entry name" value="TRANSPOSASE INSC FOR INSERTION ELEMENT IS2A-RELATED"/>
    <property type="match status" value="1"/>
</dbReference>
<dbReference type="GO" id="GO:0004803">
    <property type="term" value="F:transposase activity"/>
    <property type="evidence" value="ECO:0007669"/>
    <property type="project" value="InterPro"/>
</dbReference>
<sequence>MHNDVVNDVSYAGLVMRGDILGLERRRRWCDEEKLEIVLSVGVGGATVTQVAQRHDVTRQQIYAWRHELKKKGLLTALPEALFLPVDVERPLELMGLAAAPHSEAARPAQVELQLVNGRCLRFDPALDAITLTQVIRAVEAA</sequence>
<gene>
    <name evidence="2" type="ORF">GCM10011452_38170</name>
</gene>
<reference evidence="2" key="1">
    <citation type="journal article" date="2014" name="Int. J. Syst. Evol. Microbiol.">
        <title>Complete genome sequence of Corynebacterium casei LMG S-19264T (=DSM 44701T), isolated from a smear-ripened cheese.</title>
        <authorList>
            <consortium name="US DOE Joint Genome Institute (JGI-PGF)"/>
            <person name="Walter F."/>
            <person name="Albersmeier A."/>
            <person name="Kalinowski J."/>
            <person name="Ruckert C."/>
        </authorList>
    </citation>
    <scope>NUCLEOTIDE SEQUENCE</scope>
    <source>
        <strain evidence="2">KCTC 23714</strain>
    </source>
</reference>
<dbReference type="EMBL" id="BMYQ01000026">
    <property type="protein sequence ID" value="GGW46878.1"/>
    <property type="molecule type" value="Genomic_DNA"/>
</dbReference>
<comment type="caution">
    <text evidence="2">The sequence shown here is derived from an EMBL/GenBank/DDBJ whole genome shotgun (WGS) entry which is preliminary data.</text>
</comment>
<dbReference type="AlphaFoldDB" id="A0A918J3Z9"/>
<dbReference type="Pfam" id="PF01527">
    <property type="entry name" value="HTH_Tnp_1"/>
    <property type="match status" value="1"/>
</dbReference>
<dbReference type="InterPro" id="IPR036388">
    <property type="entry name" value="WH-like_DNA-bd_sf"/>
</dbReference>
<dbReference type="PANTHER" id="PTHR37936">
    <property type="entry name" value="TRANSPOSASE INSC FOR INSERTION ELEMENT IS2A-RELATED"/>
    <property type="match status" value="1"/>
</dbReference>
<dbReference type="GO" id="GO:0043565">
    <property type="term" value="F:sequence-specific DNA binding"/>
    <property type="evidence" value="ECO:0007669"/>
    <property type="project" value="InterPro"/>
</dbReference>
<dbReference type="Proteomes" id="UP000628984">
    <property type="component" value="Unassembled WGS sequence"/>
</dbReference>
<dbReference type="InterPro" id="IPR002514">
    <property type="entry name" value="Transposase_8"/>
</dbReference>
<keyword evidence="3" id="KW-1185">Reference proteome</keyword>
<protein>
    <submittedName>
        <fullName evidence="2">Transposase</fullName>
    </submittedName>
</protein>
<accession>A0A918J3Z9</accession>
<name>A0A918J3Z9_9RHOB</name>
<evidence type="ECO:0000256" key="1">
    <source>
        <dbReference type="ARBA" id="ARBA00009964"/>
    </source>
</evidence>
<dbReference type="Gene3D" id="1.10.10.10">
    <property type="entry name" value="Winged helix-like DNA-binding domain superfamily/Winged helix DNA-binding domain"/>
    <property type="match status" value="1"/>
</dbReference>
<dbReference type="GO" id="GO:0006313">
    <property type="term" value="P:DNA transposition"/>
    <property type="evidence" value="ECO:0007669"/>
    <property type="project" value="InterPro"/>
</dbReference>
<dbReference type="SUPFAM" id="SSF48295">
    <property type="entry name" value="TrpR-like"/>
    <property type="match status" value="1"/>
</dbReference>
<dbReference type="InterPro" id="IPR010921">
    <property type="entry name" value="Trp_repressor/repl_initiator"/>
</dbReference>
<comment type="similarity">
    <text evidence="1">Belongs to the transposase 8 family.</text>
</comment>
<reference evidence="2" key="2">
    <citation type="submission" date="2020-09" db="EMBL/GenBank/DDBJ databases">
        <authorList>
            <person name="Sun Q."/>
            <person name="Kim S."/>
        </authorList>
    </citation>
    <scope>NUCLEOTIDE SEQUENCE</scope>
    <source>
        <strain evidence="2">KCTC 23714</strain>
    </source>
</reference>
<dbReference type="NCBIfam" id="NF047595">
    <property type="entry name" value="IS66_ISRel24_TnpA"/>
    <property type="match status" value="1"/>
</dbReference>
<evidence type="ECO:0000313" key="3">
    <source>
        <dbReference type="Proteomes" id="UP000628984"/>
    </source>
</evidence>
<organism evidence="2 3">
    <name type="scientific">Gemmobacter lanyuensis</name>
    <dbReference type="NCBI Taxonomy" id="1054497"/>
    <lineage>
        <taxon>Bacteria</taxon>
        <taxon>Pseudomonadati</taxon>
        <taxon>Pseudomonadota</taxon>
        <taxon>Alphaproteobacteria</taxon>
        <taxon>Rhodobacterales</taxon>
        <taxon>Paracoccaceae</taxon>
        <taxon>Gemmobacter</taxon>
    </lineage>
</organism>
<proteinExistence type="inferred from homology"/>